<sequence length="115" mass="13135">MIKMQIALYTLALTSVGEHDNDVVEKLLEDYFCPIFMLHSDIDTLALCEDRVMCSDNTVTMFQNYEDFLMCEQSNNFVATIQQVGDTTQKLAMIEKIITVFNENGNGPIVLSDYY</sequence>
<name>A0A6N0C3K9_9ABAC</name>
<protein>
    <submittedName>
        <fullName evidence="1">Uncharacterized protein</fullName>
    </submittedName>
</protein>
<evidence type="ECO:0000313" key="1">
    <source>
        <dbReference type="EMBL" id="QKO28910.1"/>
    </source>
</evidence>
<organism evidence="1">
    <name type="scientific">Spodoptera exigua multiple nucleopolyhedrovirus</name>
    <dbReference type="NCBI Taxonomy" id="10454"/>
    <lineage>
        <taxon>Viruses</taxon>
        <taxon>Viruses incertae sedis</taxon>
        <taxon>Naldaviricetes</taxon>
        <taxon>Lefavirales</taxon>
        <taxon>Baculoviridae</taxon>
        <taxon>Alphabaculovirus</taxon>
    </lineage>
</organism>
<dbReference type="EMBL" id="MN481987">
    <property type="protein sequence ID" value="QKO28910.1"/>
    <property type="molecule type" value="Genomic_DNA"/>
</dbReference>
<proteinExistence type="predicted"/>
<reference evidence="1" key="1">
    <citation type="submission" date="2019-09" db="EMBL/GenBank/DDBJ databases">
        <authorList>
            <person name="Tao P."/>
            <person name="Yang T."/>
            <person name="Chen J."/>
            <person name="Lin C."/>
            <person name="Hu J."/>
            <person name="Zhu Y."/>
            <person name="Lv H."/>
            <person name="Tian M."/>
            <person name="Gao Q."/>
            <person name="Jia J."/>
        </authorList>
    </citation>
    <scope>NUCLEOTIDE SEQUENCE</scope>
    <source>
        <strain evidence="1">WV103</strain>
    </source>
</reference>
<accession>A0A6N0C3K9</accession>